<reference evidence="1" key="1">
    <citation type="submission" date="2014-09" db="EMBL/GenBank/DDBJ databases">
        <authorList>
            <person name="Magalhaes I.L.F."/>
            <person name="Oliveira U."/>
            <person name="Santos F.R."/>
            <person name="Vidigal T.H.D.A."/>
            <person name="Brescovit A.D."/>
            <person name="Santos A.J."/>
        </authorList>
    </citation>
    <scope>NUCLEOTIDE SEQUENCE</scope>
    <source>
        <tissue evidence="1">Shoot tissue taken approximately 20 cm above the soil surface</tissue>
    </source>
</reference>
<organism evidence="1">
    <name type="scientific">Arundo donax</name>
    <name type="common">Giant reed</name>
    <name type="synonym">Donax arundinaceus</name>
    <dbReference type="NCBI Taxonomy" id="35708"/>
    <lineage>
        <taxon>Eukaryota</taxon>
        <taxon>Viridiplantae</taxon>
        <taxon>Streptophyta</taxon>
        <taxon>Embryophyta</taxon>
        <taxon>Tracheophyta</taxon>
        <taxon>Spermatophyta</taxon>
        <taxon>Magnoliopsida</taxon>
        <taxon>Liliopsida</taxon>
        <taxon>Poales</taxon>
        <taxon>Poaceae</taxon>
        <taxon>PACMAD clade</taxon>
        <taxon>Arundinoideae</taxon>
        <taxon>Arundineae</taxon>
        <taxon>Arundo</taxon>
    </lineage>
</organism>
<proteinExistence type="predicted"/>
<name>A0A0A9GVH8_ARUDO</name>
<evidence type="ECO:0000313" key="1">
    <source>
        <dbReference type="EMBL" id="JAE29020.1"/>
    </source>
</evidence>
<protein>
    <submittedName>
        <fullName evidence="1">Uncharacterized protein</fullName>
    </submittedName>
</protein>
<dbReference type="AlphaFoldDB" id="A0A0A9GVH8"/>
<accession>A0A0A9GVH8</accession>
<sequence>MVQDWKSIGGNHMILNIAYVSLTLAHKMQRPF</sequence>
<reference evidence="1" key="2">
    <citation type="journal article" date="2015" name="Data Brief">
        <title>Shoot transcriptome of the giant reed, Arundo donax.</title>
        <authorList>
            <person name="Barrero R.A."/>
            <person name="Guerrero F.D."/>
            <person name="Moolhuijzen P."/>
            <person name="Goolsby J.A."/>
            <person name="Tidwell J."/>
            <person name="Bellgard S.E."/>
            <person name="Bellgard M.I."/>
        </authorList>
    </citation>
    <scope>NUCLEOTIDE SEQUENCE</scope>
    <source>
        <tissue evidence="1">Shoot tissue taken approximately 20 cm above the soil surface</tissue>
    </source>
</reference>
<dbReference type="EMBL" id="GBRH01168876">
    <property type="protein sequence ID" value="JAE29020.1"/>
    <property type="molecule type" value="Transcribed_RNA"/>
</dbReference>